<dbReference type="InterPro" id="IPR050695">
    <property type="entry name" value="N-acetylmuramoyl_amidase_3"/>
</dbReference>
<dbReference type="SUPFAM" id="SSF53187">
    <property type="entry name" value="Zn-dependent exopeptidases"/>
    <property type="match status" value="1"/>
</dbReference>
<dbReference type="Proteomes" id="UP000426444">
    <property type="component" value="Chromosome"/>
</dbReference>
<keyword evidence="1 3" id="KW-0378">Hydrolase</keyword>
<dbReference type="EC" id="3.5.1.28" evidence="3"/>
<sequence length="231" mass="26070">MYKVCLDYGHGGNDPGAKYKGRKESDDNLYIGREIAKELRRHGIKVGETRTSDTTVSLNKRSSFSNKGNYDYFISIHRNAFKPEVASGVETYIFNRASKESKELAAKIQNALTDIGFINRGVNTANFHVLRETKAPAVLIEIGFLDNKNDNYLFDSRREEITTGITKAILDQLGITYVEEDKELIDAVNILVDKNIINSPQYWIDNARKDKTVKGEYAAILIKRIALLSNT</sequence>
<evidence type="ECO:0000313" key="3">
    <source>
        <dbReference type="EMBL" id="QGT99490.1"/>
    </source>
</evidence>
<gene>
    <name evidence="3" type="ORF">SYNTR_0897</name>
</gene>
<reference evidence="4" key="1">
    <citation type="journal article" date="2019" name="Microbiology">
        <title>Complete Genome Sequence of an Uncultured Bacterium of the Candidate Phylum Bipolaricaulota.</title>
        <authorList>
            <person name="Kadnikov V.V."/>
            <person name="Mardanov A.V."/>
            <person name="Beletsky A.V."/>
            <person name="Frank Y.A."/>
            <person name="Karnachuk O.V."/>
            <person name="Ravin N.V."/>
        </authorList>
    </citation>
    <scope>NUCLEOTIDE SEQUENCE [LARGE SCALE GENOMIC DNA]</scope>
</reference>
<dbReference type="Pfam" id="PF01520">
    <property type="entry name" value="Amidase_3"/>
    <property type="match status" value="1"/>
</dbReference>
<dbReference type="AlphaFoldDB" id="A0A6I6DGG7"/>
<dbReference type="KEGG" id="salq:SYNTR_0897"/>
<dbReference type="GO" id="GO:0030288">
    <property type="term" value="C:outer membrane-bounded periplasmic space"/>
    <property type="evidence" value="ECO:0007669"/>
    <property type="project" value="TreeGrafter"/>
</dbReference>
<dbReference type="OrthoDB" id="9772024at2"/>
<evidence type="ECO:0000259" key="2">
    <source>
        <dbReference type="SMART" id="SM00646"/>
    </source>
</evidence>
<name>A0A6I6DGG7_9FIRM</name>
<dbReference type="EMBL" id="CP046457">
    <property type="protein sequence ID" value="QGT99490.1"/>
    <property type="molecule type" value="Genomic_DNA"/>
</dbReference>
<keyword evidence="4" id="KW-1185">Reference proteome</keyword>
<dbReference type="GO" id="GO:0008745">
    <property type="term" value="F:N-acetylmuramoyl-L-alanine amidase activity"/>
    <property type="evidence" value="ECO:0007669"/>
    <property type="project" value="UniProtKB-EC"/>
</dbReference>
<dbReference type="PANTHER" id="PTHR30404">
    <property type="entry name" value="N-ACETYLMURAMOYL-L-ALANINE AMIDASE"/>
    <property type="match status" value="1"/>
</dbReference>
<dbReference type="Gene3D" id="3.40.630.40">
    <property type="entry name" value="Zn-dependent exopeptidases"/>
    <property type="match status" value="1"/>
</dbReference>
<organism evidence="3 4">
    <name type="scientific">Candidatus Syntrophocurvum alkaliphilum</name>
    <dbReference type="NCBI Taxonomy" id="2293317"/>
    <lineage>
        <taxon>Bacteria</taxon>
        <taxon>Bacillati</taxon>
        <taxon>Bacillota</taxon>
        <taxon>Clostridia</taxon>
        <taxon>Eubacteriales</taxon>
        <taxon>Syntrophomonadaceae</taxon>
        <taxon>Candidatus Syntrophocurvum</taxon>
    </lineage>
</organism>
<accession>A0A6I6DGG7</accession>
<feature type="domain" description="MurNAc-LAA" evidence="2">
    <location>
        <begin position="62"/>
        <end position="170"/>
    </location>
</feature>
<evidence type="ECO:0000313" key="4">
    <source>
        <dbReference type="Proteomes" id="UP000426444"/>
    </source>
</evidence>
<evidence type="ECO:0000256" key="1">
    <source>
        <dbReference type="ARBA" id="ARBA00022801"/>
    </source>
</evidence>
<protein>
    <submittedName>
        <fullName evidence="3">N-acetylmuramoyl-L-alanine amidase</fullName>
        <ecNumber evidence="3">3.5.1.28</ecNumber>
    </submittedName>
</protein>
<dbReference type="CDD" id="cd02696">
    <property type="entry name" value="MurNAc-LAA"/>
    <property type="match status" value="1"/>
</dbReference>
<dbReference type="GO" id="GO:0009253">
    <property type="term" value="P:peptidoglycan catabolic process"/>
    <property type="evidence" value="ECO:0007669"/>
    <property type="project" value="InterPro"/>
</dbReference>
<dbReference type="PANTHER" id="PTHR30404:SF0">
    <property type="entry name" value="N-ACETYLMURAMOYL-L-ALANINE AMIDASE AMIC"/>
    <property type="match status" value="1"/>
</dbReference>
<proteinExistence type="predicted"/>
<dbReference type="InterPro" id="IPR002508">
    <property type="entry name" value="MurNAc-LAA_cat"/>
</dbReference>
<dbReference type="RefSeq" id="WP_156203380.1">
    <property type="nucleotide sequence ID" value="NZ_CP046457.1"/>
</dbReference>
<dbReference type="SMART" id="SM00646">
    <property type="entry name" value="Ami_3"/>
    <property type="match status" value="1"/>
</dbReference>